<dbReference type="Proteomes" id="UP000015105">
    <property type="component" value="Chromosome 6D"/>
</dbReference>
<dbReference type="GO" id="GO:0009507">
    <property type="term" value="C:chloroplast"/>
    <property type="evidence" value="ECO:0007669"/>
    <property type="project" value="TreeGrafter"/>
</dbReference>
<reference evidence="1" key="5">
    <citation type="journal article" date="2021" name="G3 (Bethesda)">
        <title>Aegilops tauschii genome assembly Aet v5.0 features greater sequence contiguity and improved annotation.</title>
        <authorList>
            <person name="Wang L."/>
            <person name="Zhu T."/>
            <person name="Rodriguez J.C."/>
            <person name="Deal K.R."/>
            <person name="Dubcovsky J."/>
            <person name="McGuire P.E."/>
            <person name="Lux T."/>
            <person name="Spannagl M."/>
            <person name="Mayer K.F.X."/>
            <person name="Baldrich P."/>
            <person name="Meyers B.C."/>
            <person name="Huo N."/>
            <person name="Gu Y.Q."/>
            <person name="Zhou H."/>
            <person name="Devos K.M."/>
            <person name="Bennetzen J.L."/>
            <person name="Unver T."/>
            <person name="Budak H."/>
            <person name="Gulick P.J."/>
            <person name="Galiba G."/>
            <person name="Kalapos B."/>
            <person name="Nelson D.R."/>
            <person name="Li P."/>
            <person name="You F.M."/>
            <person name="Luo M.C."/>
            <person name="Dvorak J."/>
        </authorList>
    </citation>
    <scope>NUCLEOTIDE SEQUENCE [LARGE SCALE GENOMIC DNA]</scope>
    <source>
        <strain evidence="1">cv. AL8/78</strain>
    </source>
</reference>
<reference evidence="2" key="1">
    <citation type="journal article" date="2014" name="Science">
        <title>Ancient hybridizations among the ancestral genomes of bread wheat.</title>
        <authorList>
            <consortium name="International Wheat Genome Sequencing Consortium,"/>
            <person name="Marcussen T."/>
            <person name="Sandve S.R."/>
            <person name="Heier L."/>
            <person name="Spannagl M."/>
            <person name="Pfeifer M."/>
            <person name="Jakobsen K.S."/>
            <person name="Wulff B.B."/>
            <person name="Steuernagel B."/>
            <person name="Mayer K.F."/>
            <person name="Olsen O.A."/>
        </authorList>
    </citation>
    <scope>NUCLEOTIDE SEQUENCE [LARGE SCALE GENOMIC DNA]</scope>
    <source>
        <strain evidence="2">cv. AL8/78</strain>
    </source>
</reference>
<evidence type="ECO:0000313" key="2">
    <source>
        <dbReference type="Proteomes" id="UP000015105"/>
    </source>
</evidence>
<sequence length="51" mass="5664">QRLAQDSNPAVASSAARAIGELRKQWELEEGDSLRFVMNQNLISEETDSDS</sequence>
<accession>A0A453NTF3</accession>
<dbReference type="GO" id="GO:0010150">
    <property type="term" value="P:leaf senescence"/>
    <property type="evidence" value="ECO:0007669"/>
    <property type="project" value="InterPro"/>
</dbReference>
<proteinExistence type="predicted"/>
<dbReference type="Gramene" id="AET6Gv20476600.26">
    <property type="protein sequence ID" value="AET6Gv20476600.26"/>
    <property type="gene ID" value="AET6Gv20476600"/>
</dbReference>
<reference evidence="1" key="4">
    <citation type="submission" date="2019-03" db="UniProtKB">
        <authorList>
            <consortium name="EnsemblPlants"/>
        </authorList>
    </citation>
    <scope>IDENTIFICATION</scope>
</reference>
<reference evidence="1" key="3">
    <citation type="journal article" date="2017" name="Nature">
        <title>Genome sequence of the progenitor of the wheat D genome Aegilops tauschii.</title>
        <authorList>
            <person name="Luo M.C."/>
            <person name="Gu Y.Q."/>
            <person name="Puiu D."/>
            <person name="Wang H."/>
            <person name="Twardziok S.O."/>
            <person name="Deal K.R."/>
            <person name="Huo N."/>
            <person name="Zhu T."/>
            <person name="Wang L."/>
            <person name="Wang Y."/>
            <person name="McGuire P.E."/>
            <person name="Liu S."/>
            <person name="Long H."/>
            <person name="Ramasamy R.K."/>
            <person name="Rodriguez J.C."/>
            <person name="Van S.L."/>
            <person name="Yuan L."/>
            <person name="Wang Z."/>
            <person name="Xia Z."/>
            <person name="Xiao L."/>
            <person name="Anderson O.D."/>
            <person name="Ouyang S."/>
            <person name="Liang Y."/>
            <person name="Zimin A.V."/>
            <person name="Pertea G."/>
            <person name="Qi P."/>
            <person name="Bennetzen J.L."/>
            <person name="Dai X."/>
            <person name="Dawson M.W."/>
            <person name="Muller H.G."/>
            <person name="Kugler K."/>
            <person name="Rivarola-Duarte L."/>
            <person name="Spannagl M."/>
            <person name="Mayer K.F.X."/>
            <person name="Lu F.H."/>
            <person name="Bevan M.W."/>
            <person name="Leroy P."/>
            <person name="Li P."/>
            <person name="You F.M."/>
            <person name="Sun Q."/>
            <person name="Liu Z."/>
            <person name="Lyons E."/>
            <person name="Wicker T."/>
            <person name="Salzberg S.L."/>
            <person name="Devos K.M."/>
            <person name="Dvorak J."/>
        </authorList>
    </citation>
    <scope>NUCLEOTIDE SEQUENCE [LARGE SCALE GENOMIC DNA]</scope>
    <source>
        <strain evidence="1">cv. AL8/78</strain>
    </source>
</reference>
<name>A0A453NTF3_AEGTS</name>
<protein>
    <submittedName>
        <fullName evidence="1">Uncharacterized protein</fullName>
    </submittedName>
</protein>
<dbReference type="EnsemblPlants" id="AET6Gv20476600.26">
    <property type="protein sequence ID" value="AET6Gv20476600.26"/>
    <property type="gene ID" value="AET6Gv20476600"/>
</dbReference>
<dbReference type="InterPro" id="IPR044973">
    <property type="entry name" value="AAF-like"/>
</dbReference>
<dbReference type="PANTHER" id="PTHR36725:SF1">
    <property type="entry name" value="SENESCENCE-ASSOCIATED PROTEIN AAF, CHLOROLPLASTIC"/>
    <property type="match status" value="1"/>
</dbReference>
<dbReference type="PANTHER" id="PTHR36725">
    <property type="entry name" value="SENESCENCE-ASSOCIATED PROTEIN AAF, CHLOROLPLASTIC"/>
    <property type="match status" value="1"/>
</dbReference>
<organism evidence="1 2">
    <name type="scientific">Aegilops tauschii subsp. strangulata</name>
    <name type="common">Goatgrass</name>
    <dbReference type="NCBI Taxonomy" id="200361"/>
    <lineage>
        <taxon>Eukaryota</taxon>
        <taxon>Viridiplantae</taxon>
        <taxon>Streptophyta</taxon>
        <taxon>Embryophyta</taxon>
        <taxon>Tracheophyta</taxon>
        <taxon>Spermatophyta</taxon>
        <taxon>Magnoliopsida</taxon>
        <taxon>Liliopsida</taxon>
        <taxon>Poales</taxon>
        <taxon>Poaceae</taxon>
        <taxon>BOP clade</taxon>
        <taxon>Pooideae</taxon>
        <taxon>Triticodae</taxon>
        <taxon>Triticeae</taxon>
        <taxon>Triticinae</taxon>
        <taxon>Aegilops</taxon>
    </lineage>
</organism>
<evidence type="ECO:0000313" key="1">
    <source>
        <dbReference type="EnsemblPlants" id="AET6Gv20476600.26"/>
    </source>
</evidence>
<keyword evidence="2" id="KW-1185">Reference proteome</keyword>
<dbReference type="GO" id="GO:0034599">
    <property type="term" value="P:cellular response to oxidative stress"/>
    <property type="evidence" value="ECO:0007669"/>
    <property type="project" value="TreeGrafter"/>
</dbReference>
<reference evidence="2" key="2">
    <citation type="journal article" date="2017" name="Nat. Plants">
        <title>The Aegilops tauschii genome reveals multiple impacts of transposons.</title>
        <authorList>
            <person name="Zhao G."/>
            <person name="Zou C."/>
            <person name="Li K."/>
            <person name="Wang K."/>
            <person name="Li T."/>
            <person name="Gao L."/>
            <person name="Zhang X."/>
            <person name="Wang H."/>
            <person name="Yang Z."/>
            <person name="Liu X."/>
            <person name="Jiang W."/>
            <person name="Mao L."/>
            <person name="Kong X."/>
            <person name="Jiao Y."/>
            <person name="Jia J."/>
        </authorList>
    </citation>
    <scope>NUCLEOTIDE SEQUENCE [LARGE SCALE GENOMIC DNA]</scope>
    <source>
        <strain evidence="2">cv. AL8/78</strain>
    </source>
</reference>
<dbReference type="AlphaFoldDB" id="A0A453NTF3"/>